<protein>
    <submittedName>
        <fullName evidence="3">Amino acid adenylation</fullName>
    </submittedName>
</protein>
<dbReference type="GO" id="GO:0005829">
    <property type="term" value="C:cytosol"/>
    <property type="evidence" value="ECO:0007669"/>
    <property type="project" value="TreeGrafter"/>
</dbReference>
<dbReference type="GO" id="GO:0043041">
    <property type="term" value="P:amino acid activation for nonribosomal peptide biosynthetic process"/>
    <property type="evidence" value="ECO:0007669"/>
    <property type="project" value="TreeGrafter"/>
</dbReference>
<dbReference type="InterPro" id="IPR025110">
    <property type="entry name" value="AMP-bd_C"/>
</dbReference>
<dbReference type="EMBL" id="AEAI01000596">
    <property type="protein sequence ID" value="EGH43064.1"/>
    <property type="molecule type" value="Genomic_DNA"/>
</dbReference>
<dbReference type="InterPro" id="IPR000873">
    <property type="entry name" value="AMP-dep_synth/lig_dom"/>
</dbReference>
<dbReference type="SUPFAM" id="SSF56801">
    <property type="entry name" value="Acetyl-CoA synthetase-like"/>
    <property type="match status" value="1"/>
</dbReference>
<proteinExistence type="predicted"/>
<keyword evidence="4" id="KW-1185">Reference proteome</keyword>
<dbReference type="GO" id="GO:0009366">
    <property type="term" value="C:enterobactin synthetase complex"/>
    <property type="evidence" value="ECO:0007669"/>
    <property type="project" value="TreeGrafter"/>
</dbReference>
<dbReference type="GO" id="GO:0047527">
    <property type="term" value="F:2,3-dihydroxybenzoate-serine ligase activity"/>
    <property type="evidence" value="ECO:0007669"/>
    <property type="project" value="TreeGrafter"/>
</dbReference>
<dbReference type="Pfam" id="PF00501">
    <property type="entry name" value="AMP-binding"/>
    <property type="match status" value="1"/>
</dbReference>
<dbReference type="AlphaFoldDB" id="F3G7L4"/>
<feature type="domain" description="AMP-dependent synthetase/ligase" evidence="1">
    <location>
        <begin position="19"/>
        <end position="365"/>
    </location>
</feature>
<dbReference type="PROSITE" id="PS00455">
    <property type="entry name" value="AMP_BINDING"/>
    <property type="match status" value="1"/>
</dbReference>
<dbReference type="GO" id="GO:0009239">
    <property type="term" value="P:enterobactin biosynthetic process"/>
    <property type="evidence" value="ECO:0007669"/>
    <property type="project" value="TreeGrafter"/>
</dbReference>
<dbReference type="Proteomes" id="UP000004986">
    <property type="component" value="Unassembled WGS sequence"/>
</dbReference>
<evidence type="ECO:0000259" key="1">
    <source>
        <dbReference type="Pfam" id="PF00501"/>
    </source>
</evidence>
<evidence type="ECO:0000313" key="4">
    <source>
        <dbReference type="Proteomes" id="UP000004986"/>
    </source>
</evidence>
<dbReference type="HOGENOM" id="CLU_000022_2_12_6"/>
<dbReference type="PANTHER" id="PTHR45527">
    <property type="entry name" value="NONRIBOSOMAL PEPTIDE SYNTHETASE"/>
    <property type="match status" value="1"/>
</dbReference>
<sequence>MNRHAENNARNPQTLLSRFAEQVRRDPQALAVIDRQVRLTYAQLASASERIAKGLLAQGTGPADPIALCMPRCWQWVATILAVLKVGAVVVPLDRASPARRRQLMLDDGGCVGLVTLGEDADSLAAPQRGWYVSVEALLEYPDQPALPLPEDFAASSFLFYTSGTTGTPKAVDVGERGLLRLAQTDSCLDIRAGERVACLSNPAFDACNFELWAPLLNGGCCVIIADADLQDAQQLARVLETQQVDSLFMTVSLFNTLSADNPACFASLRQVLIGGEQVSAAAVRAWYQANPDSRCRIFNAYGPTECTTFAVCYPIPRDFAGDAVPIGRPLPDTGVQVLDAQQRPVASGEAGELYLSGSGVACGYRNRPTETEQRFLRLPKSDAGDVLHYRTGDQVRVNADGLIEYLGRIDRQVKVRGFRIEPGEVEQRILEHPQVAQVHVCTRRQAADDHQLLAFIVPREALDYRDFDQHLRDNLAVWMRPHQLFVLQRLPLTANGKIDQRALLEQPLKPWRLQAGSRADEQHSPTLDWLLTQARRLFAQPELSGEDDWLG</sequence>
<dbReference type="NCBIfam" id="TIGR01733">
    <property type="entry name" value="AA-adenyl-dom"/>
    <property type="match status" value="1"/>
</dbReference>
<dbReference type="InterPro" id="IPR045851">
    <property type="entry name" value="AMP-bd_C_sf"/>
</dbReference>
<dbReference type="Gene3D" id="3.30.300.30">
    <property type="match status" value="1"/>
</dbReference>
<feature type="non-terminal residue" evidence="3">
    <location>
        <position position="552"/>
    </location>
</feature>
<dbReference type="InterPro" id="IPR010071">
    <property type="entry name" value="AA_adenyl_dom"/>
</dbReference>
<dbReference type="InterPro" id="IPR042099">
    <property type="entry name" value="ANL_N_sf"/>
</dbReference>
<dbReference type="PANTHER" id="PTHR45527:SF1">
    <property type="entry name" value="FATTY ACID SYNTHASE"/>
    <property type="match status" value="1"/>
</dbReference>
<feature type="domain" description="AMP-binding enzyme C-terminal" evidence="2">
    <location>
        <begin position="425"/>
        <end position="498"/>
    </location>
</feature>
<evidence type="ECO:0000259" key="2">
    <source>
        <dbReference type="Pfam" id="PF13193"/>
    </source>
</evidence>
<comment type="caution">
    <text evidence="3">The sequence shown here is derived from an EMBL/GenBank/DDBJ whole genome shotgun (WGS) entry which is preliminary data.</text>
</comment>
<name>F3G7L4_PSESJ</name>
<dbReference type="Pfam" id="PF13193">
    <property type="entry name" value="AMP-binding_C"/>
    <property type="match status" value="1"/>
</dbReference>
<organism evidence="3 4">
    <name type="scientific">Pseudomonas syringae pv. pisi str. 1704B</name>
    <dbReference type="NCBI Taxonomy" id="629263"/>
    <lineage>
        <taxon>Bacteria</taxon>
        <taxon>Pseudomonadati</taxon>
        <taxon>Pseudomonadota</taxon>
        <taxon>Gammaproteobacteria</taxon>
        <taxon>Pseudomonadales</taxon>
        <taxon>Pseudomonadaceae</taxon>
        <taxon>Pseudomonas</taxon>
        <taxon>Pseudomonas syringae</taxon>
    </lineage>
</organism>
<dbReference type="InterPro" id="IPR020845">
    <property type="entry name" value="AMP-binding_CS"/>
</dbReference>
<dbReference type="GO" id="GO:0031177">
    <property type="term" value="F:phosphopantetheine binding"/>
    <property type="evidence" value="ECO:0007669"/>
    <property type="project" value="TreeGrafter"/>
</dbReference>
<accession>F3G7L4</accession>
<dbReference type="Gene3D" id="3.40.50.12780">
    <property type="entry name" value="N-terminal domain of ligase-like"/>
    <property type="match status" value="1"/>
</dbReference>
<gene>
    <name evidence="3" type="ORF">PSYPI_11959</name>
</gene>
<evidence type="ECO:0000313" key="3">
    <source>
        <dbReference type="EMBL" id="EGH43064.1"/>
    </source>
</evidence>
<reference evidence="3 4" key="1">
    <citation type="journal article" date="2011" name="PLoS Pathog.">
        <title>Dynamic evolution of pathogenicity revealed by sequencing and comparative genomics of 19 Pseudomonas syringae isolates.</title>
        <authorList>
            <person name="Baltrus D.A."/>
            <person name="Nishimura M.T."/>
            <person name="Romanchuk A."/>
            <person name="Chang J.H."/>
            <person name="Mukhtar M.S."/>
            <person name="Cherkis K."/>
            <person name="Roach J."/>
            <person name="Grant S.R."/>
            <person name="Jones C.D."/>
            <person name="Dangl J.L."/>
        </authorList>
    </citation>
    <scope>NUCLEOTIDE SEQUENCE [LARGE SCALE GENOMIC DNA]</scope>
    <source>
        <strain evidence="3 4">1704B</strain>
    </source>
</reference>
<dbReference type="CDD" id="cd12117">
    <property type="entry name" value="A_NRPS_Srf_like"/>
    <property type="match status" value="1"/>
</dbReference>